<dbReference type="SUPFAM" id="SSF49764">
    <property type="entry name" value="HSP20-like chaperones"/>
    <property type="match status" value="1"/>
</dbReference>
<evidence type="ECO:0000313" key="7">
    <source>
        <dbReference type="Proteomes" id="UP000288805"/>
    </source>
</evidence>
<feature type="region of interest" description="Disordered" evidence="4">
    <location>
        <begin position="1"/>
        <end position="36"/>
    </location>
</feature>
<evidence type="ECO:0000256" key="3">
    <source>
        <dbReference type="RuleBase" id="RU003616"/>
    </source>
</evidence>
<feature type="compositionally biased region" description="Polar residues" evidence="4">
    <location>
        <begin position="129"/>
        <end position="139"/>
    </location>
</feature>
<comment type="caution">
    <text evidence="6">The sequence shown here is derived from an EMBL/GenBank/DDBJ whole genome shotgun (WGS) entry which is preliminary data.</text>
</comment>
<dbReference type="InterPro" id="IPR002068">
    <property type="entry name" value="A-crystallin/Hsp20_dom"/>
</dbReference>
<feature type="compositionally biased region" description="Basic residues" evidence="4">
    <location>
        <begin position="112"/>
        <end position="121"/>
    </location>
</feature>
<name>A0A438K8W1_VITVI</name>
<gene>
    <name evidence="6" type="ORF">CK203_003602</name>
</gene>
<dbReference type="CDD" id="cd06464">
    <property type="entry name" value="ACD_sHsps-like"/>
    <property type="match status" value="1"/>
</dbReference>
<proteinExistence type="inferred from homology"/>
<evidence type="ECO:0000256" key="4">
    <source>
        <dbReference type="SAM" id="MobiDB-lite"/>
    </source>
</evidence>
<keyword evidence="1" id="KW-0346">Stress response</keyword>
<comment type="similarity">
    <text evidence="2 3">Belongs to the small heat shock protein (HSP20) family.</text>
</comment>
<feature type="region of interest" description="Disordered" evidence="4">
    <location>
        <begin position="177"/>
        <end position="207"/>
    </location>
</feature>
<evidence type="ECO:0000259" key="5">
    <source>
        <dbReference type="PROSITE" id="PS01031"/>
    </source>
</evidence>
<sequence length="207" mass="23070">MDLDSSMQAALQDMLDMYKERSRTPNQEPTGEEEGHEELVKYLKMERRIGKFLKIELCAAGQCNTEAISAVYKNGVLIVTVEKNPPPETKKAKRLKSELAEKDPTCSEHSGLTRRRCRKNPRSSDNHQEPTFATANHEQNAGGRERVPTRLRLIVDMPGLTSDQIQIGIEGEKAMVVSGEEEAGQGRQGACEGSENGEEAWEVDEEV</sequence>
<dbReference type="InterPro" id="IPR031107">
    <property type="entry name" value="Small_HSP"/>
</dbReference>
<dbReference type="AlphaFoldDB" id="A0A438K8W1"/>
<protein>
    <recommendedName>
        <fullName evidence="5">SHSP domain-containing protein</fullName>
    </recommendedName>
</protein>
<organism evidence="6 7">
    <name type="scientific">Vitis vinifera</name>
    <name type="common">Grape</name>
    <dbReference type="NCBI Taxonomy" id="29760"/>
    <lineage>
        <taxon>Eukaryota</taxon>
        <taxon>Viridiplantae</taxon>
        <taxon>Streptophyta</taxon>
        <taxon>Embryophyta</taxon>
        <taxon>Tracheophyta</taxon>
        <taxon>Spermatophyta</taxon>
        <taxon>Magnoliopsida</taxon>
        <taxon>eudicotyledons</taxon>
        <taxon>Gunneridae</taxon>
        <taxon>Pentapetalae</taxon>
        <taxon>rosids</taxon>
        <taxon>Vitales</taxon>
        <taxon>Vitaceae</taxon>
        <taxon>Viteae</taxon>
        <taxon>Vitis</taxon>
    </lineage>
</organism>
<evidence type="ECO:0000256" key="1">
    <source>
        <dbReference type="ARBA" id="ARBA00023016"/>
    </source>
</evidence>
<feature type="region of interest" description="Disordered" evidence="4">
    <location>
        <begin position="86"/>
        <end position="147"/>
    </location>
</feature>
<dbReference type="PANTHER" id="PTHR11527">
    <property type="entry name" value="HEAT-SHOCK PROTEIN 20 FAMILY MEMBER"/>
    <property type="match status" value="1"/>
</dbReference>
<dbReference type="PROSITE" id="PS01031">
    <property type="entry name" value="SHSP"/>
    <property type="match status" value="1"/>
</dbReference>
<dbReference type="Gene3D" id="2.60.40.790">
    <property type="match status" value="1"/>
</dbReference>
<reference evidence="6 7" key="1">
    <citation type="journal article" date="2018" name="PLoS Genet.">
        <title>Population sequencing reveals clonal diversity and ancestral inbreeding in the grapevine cultivar Chardonnay.</title>
        <authorList>
            <person name="Roach M.J."/>
            <person name="Johnson D.L."/>
            <person name="Bohlmann J."/>
            <person name="van Vuuren H.J."/>
            <person name="Jones S.J."/>
            <person name="Pretorius I.S."/>
            <person name="Schmidt S.A."/>
            <person name="Borneman A.R."/>
        </authorList>
    </citation>
    <scope>NUCLEOTIDE SEQUENCE [LARGE SCALE GENOMIC DNA]</scope>
    <source>
        <strain evidence="7">cv. Chardonnay</strain>
        <tissue evidence="6">Leaf</tissue>
    </source>
</reference>
<evidence type="ECO:0000256" key="2">
    <source>
        <dbReference type="PROSITE-ProRule" id="PRU00285"/>
    </source>
</evidence>
<dbReference type="Proteomes" id="UP000288805">
    <property type="component" value="Unassembled WGS sequence"/>
</dbReference>
<evidence type="ECO:0000313" key="6">
    <source>
        <dbReference type="EMBL" id="RVX17648.1"/>
    </source>
</evidence>
<dbReference type="InterPro" id="IPR008978">
    <property type="entry name" value="HSP20-like_chaperone"/>
</dbReference>
<feature type="domain" description="SHSP" evidence="5">
    <location>
        <begin position="1"/>
        <end position="98"/>
    </location>
</feature>
<accession>A0A438K8W1</accession>
<dbReference type="EMBL" id="QGNW01000013">
    <property type="protein sequence ID" value="RVX17648.1"/>
    <property type="molecule type" value="Genomic_DNA"/>
</dbReference>
<feature type="compositionally biased region" description="Acidic residues" evidence="4">
    <location>
        <begin position="195"/>
        <end position="207"/>
    </location>
</feature>
<feature type="compositionally biased region" description="Basic and acidic residues" evidence="4">
    <location>
        <begin position="95"/>
        <end position="106"/>
    </location>
</feature>
<dbReference type="Pfam" id="PF00011">
    <property type="entry name" value="HSP20"/>
    <property type="match status" value="1"/>
</dbReference>